<sequence>MAKKYLCRHKILGGIVSLKLCLLLFLHYRFNVLPIHKQQQSSAVIEEELLIDRRRAPTWKKRLQWIQEELPSYPLAEMLQMKPQHKKLACAPLTEEIEFHNDYWQVARAGNLTYYLFGAYYDRRETVPRAPLVRLLVMVNERGDEGATYPITHCQLWFKTRNKPLIVPVHEHKVVWHWGKKPRLYYPTLMACAVPVGEVPDMVSLVAQRCDRATNLLKVVYEPPTPEQQQQQQHHQDGGNRRPRFVVCVKTMDFLYNDMSWRLIEWLELMRLLGADKVVLYNGPMHANMTRVLRDYMENGSGFVELRSLSLGRGEPNVPPHLHHFLLARDYLNRILNEMIPYNDCLYRNMYRYDYIGVFDIDEVIMPLGNVTNWADLIQLAHHVPDYMNRTSPTCSQWVSFCFRNVYYPRYEGRAKYFHQLPAYFYMLQHVERTAQYCDRTLATKCLHSTRYAIGLHNHLPLHWTEEACCAPKSVPIQYAQMQHYREPDNKTWLLDPVLDDNIWRFQPQLQQNTLAKYKELGFLPSANENGS</sequence>
<dbReference type="GeneID" id="115627358"/>
<keyword evidence="6" id="KW-1133">Transmembrane helix</keyword>
<evidence type="ECO:0000313" key="10">
    <source>
        <dbReference type="RefSeq" id="XP_030378867.1"/>
    </source>
</evidence>
<accession>A0A6J2TVE5</accession>
<evidence type="ECO:0000313" key="9">
    <source>
        <dbReference type="Proteomes" id="UP000504634"/>
    </source>
</evidence>
<keyword evidence="9" id="KW-1185">Reference proteome</keyword>
<dbReference type="GO" id="GO:0016757">
    <property type="term" value="F:glycosyltransferase activity"/>
    <property type="evidence" value="ECO:0007669"/>
    <property type="project" value="UniProtKB-UniRule"/>
</dbReference>
<keyword evidence="4 8" id="KW-0808">Transferase</keyword>
<comment type="similarity">
    <text evidence="2 8">Belongs to the glycosyltransferase 92 family.</text>
</comment>
<evidence type="ECO:0000256" key="1">
    <source>
        <dbReference type="ARBA" id="ARBA00004167"/>
    </source>
</evidence>
<gene>
    <name evidence="10" type="primary">LOC115627358</name>
</gene>
<dbReference type="PANTHER" id="PTHR21461:SF83">
    <property type="entry name" value="GLYCOSYLTRANSFERASE FAMILY 92 PROTEIN"/>
    <property type="match status" value="1"/>
</dbReference>
<comment type="subcellular location">
    <subcellularLocation>
        <location evidence="1">Membrane</location>
        <topology evidence="1">Single-pass membrane protein</topology>
    </subcellularLocation>
</comment>
<dbReference type="OrthoDB" id="7917939at2759"/>
<dbReference type="EC" id="2.4.1.-" evidence="8"/>
<evidence type="ECO:0000256" key="3">
    <source>
        <dbReference type="ARBA" id="ARBA00022676"/>
    </source>
</evidence>
<evidence type="ECO:0000256" key="8">
    <source>
        <dbReference type="RuleBase" id="RU366017"/>
    </source>
</evidence>
<dbReference type="AlphaFoldDB" id="A0A6J2TVE5"/>
<dbReference type="RefSeq" id="XP_030378867.1">
    <property type="nucleotide sequence ID" value="XM_030523007.1"/>
</dbReference>
<organism evidence="9 10">
    <name type="scientific">Drosophila lebanonensis</name>
    <name type="common">Fruit fly</name>
    <name type="synonym">Scaptodrosophila lebanonensis</name>
    <dbReference type="NCBI Taxonomy" id="7225"/>
    <lineage>
        <taxon>Eukaryota</taxon>
        <taxon>Metazoa</taxon>
        <taxon>Ecdysozoa</taxon>
        <taxon>Arthropoda</taxon>
        <taxon>Hexapoda</taxon>
        <taxon>Insecta</taxon>
        <taxon>Pterygota</taxon>
        <taxon>Neoptera</taxon>
        <taxon>Endopterygota</taxon>
        <taxon>Diptera</taxon>
        <taxon>Brachycera</taxon>
        <taxon>Muscomorpha</taxon>
        <taxon>Ephydroidea</taxon>
        <taxon>Drosophilidae</taxon>
        <taxon>Scaptodrosophila</taxon>
    </lineage>
</organism>
<dbReference type="GO" id="GO:0016020">
    <property type="term" value="C:membrane"/>
    <property type="evidence" value="ECO:0007669"/>
    <property type="project" value="UniProtKB-SubCell"/>
</dbReference>
<protein>
    <recommendedName>
        <fullName evidence="8">Glycosyltransferase family 92 protein</fullName>
        <ecNumber evidence="8">2.4.1.-</ecNumber>
    </recommendedName>
</protein>
<dbReference type="Pfam" id="PF01697">
    <property type="entry name" value="Glyco_transf_92"/>
    <property type="match status" value="1"/>
</dbReference>
<reference evidence="10" key="1">
    <citation type="submission" date="2025-08" db="UniProtKB">
        <authorList>
            <consortium name="RefSeq"/>
        </authorList>
    </citation>
    <scope>IDENTIFICATION</scope>
    <source>
        <strain evidence="10">11010-0011.00</strain>
        <tissue evidence="10">Whole body</tissue>
    </source>
</reference>
<evidence type="ECO:0000256" key="6">
    <source>
        <dbReference type="ARBA" id="ARBA00022989"/>
    </source>
</evidence>
<evidence type="ECO:0000256" key="7">
    <source>
        <dbReference type="ARBA" id="ARBA00023136"/>
    </source>
</evidence>
<dbReference type="GO" id="GO:0005737">
    <property type="term" value="C:cytoplasm"/>
    <property type="evidence" value="ECO:0007669"/>
    <property type="project" value="TreeGrafter"/>
</dbReference>
<dbReference type="Proteomes" id="UP000504634">
    <property type="component" value="Unplaced"/>
</dbReference>
<keyword evidence="5" id="KW-0812">Transmembrane</keyword>
<dbReference type="PANTHER" id="PTHR21461">
    <property type="entry name" value="GLYCOSYLTRANSFERASE FAMILY 92 PROTEIN"/>
    <property type="match status" value="1"/>
</dbReference>
<evidence type="ECO:0000256" key="5">
    <source>
        <dbReference type="ARBA" id="ARBA00022692"/>
    </source>
</evidence>
<evidence type="ECO:0000256" key="4">
    <source>
        <dbReference type="ARBA" id="ARBA00022679"/>
    </source>
</evidence>
<keyword evidence="7" id="KW-0472">Membrane</keyword>
<keyword evidence="3 8" id="KW-0328">Glycosyltransferase</keyword>
<name>A0A6J2TVE5_DROLE</name>
<dbReference type="InterPro" id="IPR008166">
    <property type="entry name" value="Glyco_transf_92"/>
</dbReference>
<evidence type="ECO:0000256" key="2">
    <source>
        <dbReference type="ARBA" id="ARBA00007647"/>
    </source>
</evidence>
<proteinExistence type="inferred from homology"/>